<accession>A0A497EVZ0</accession>
<name>A0A497EVZ0_9CREN</name>
<reference evidence="1 2" key="1">
    <citation type="submission" date="2018-06" db="EMBL/GenBank/DDBJ databases">
        <title>Extensive metabolic versatility and redundancy in microbially diverse, dynamic hydrothermal sediments.</title>
        <authorList>
            <person name="Dombrowski N."/>
            <person name="Teske A."/>
            <person name="Baker B.J."/>
        </authorList>
    </citation>
    <scope>NUCLEOTIDE SEQUENCE [LARGE SCALE GENOMIC DNA]</scope>
    <source>
        <strain evidence="1">B30_G17</strain>
    </source>
</reference>
<gene>
    <name evidence="1" type="ORF">DRJ21_00250</name>
</gene>
<dbReference type="Proteomes" id="UP000281962">
    <property type="component" value="Unassembled WGS sequence"/>
</dbReference>
<comment type="caution">
    <text evidence="1">The sequence shown here is derived from an EMBL/GenBank/DDBJ whole genome shotgun (WGS) entry which is preliminary data.</text>
</comment>
<organism evidence="1 2">
    <name type="scientific">Thermoproteota archaeon</name>
    <dbReference type="NCBI Taxonomy" id="2056631"/>
    <lineage>
        <taxon>Archaea</taxon>
        <taxon>Thermoproteota</taxon>
    </lineage>
</organism>
<evidence type="ECO:0000313" key="2">
    <source>
        <dbReference type="Proteomes" id="UP000281962"/>
    </source>
</evidence>
<sequence length="127" mass="15282">MSEIERLKLEAQIFELEQIIRILQNRLFKLKKAIGKFDFKIYEFKFDPAININDKLMKWLCNKILDKYKVDHNIIYKIKFISGSNLVEGIRLQVPLNKHEELNEIRNCVNWVLRKAKENSRRDFGND</sequence>
<proteinExistence type="predicted"/>
<dbReference type="EMBL" id="QMQY01000004">
    <property type="protein sequence ID" value="RLE51387.1"/>
    <property type="molecule type" value="Genomic_DNA"/>
</dbReference>
<protein>
    <submittedName>
        <fullName evidence="1">Uncharacterized protein</fullName>
    </submittedName>
</protein>
<evidence type="ECO:0000313" key="1">
    <source>
        <dbReference type="EMBL" id="RLE51387.1"/>
    </source>
</evidence>
<dbReference type="AlphaFoldDB" id="A0A497EVZ0"/>